<dbReference type="STRING" id="416591.Tlet_0643"/>
<dbReference type="GO" id="GO:0015833">
    <property type="term" value="P:peptide transport"/>
    <property type="evidence" value="ECO:0007669"/>
    <property type="project" value="TreeGrafter"/>
</dbReference>
<name>A8F4X5_PSELT</name>
<dbReference type="EMBL" id="CP000812">
    <property type="protein sequence ID" value="ABV33209.1"/>
    <property type="molecule type" value="Genomic_DNA"/>
</dbReference>
<evidence type="ECO:0000313" key="6">
    <source>
        <dbReference type="EMBL" id="ABV33209.1"/>
    </source>
</evidence>
<feature type="signal peptide" evidence="4">
    <location>
        <begin position="1"/>
        <end position="19"/>
    </location>
</feature>
<dbReference type="Gene3D" id="3.90.76.10">
    <property type="entry name" value="Dipeptide-binding Protein, Domain 1"/>
    <property type="match status" value="1"/>
</dbReference>
<evidence type="ECO:0000313" key="7">
    <source>
        <dbReference type="Proteomes" id="UP000002016"/>
    </source>
</evidence>
<evidence type="ECO:0000256" key="1">
    <source>
        <dbReference type="ARBA" id="ARBA00005695"/>
    </source>
</evidence>
<feature type="domain" description="Solute-binding protein family 5" evidence="5">
    <location>
        <begin position="87"/>
        <end position="472"/>
    </location>
</feature>
<dbReference type="Gene3D" id="3.10.105.10">
    <property type="entry name" value="Dipeptide-binding Protein, Domain 3"/>
    <property type="match status" value="1"/>
</dbReference>
<dbReference type="GO" id="GO:0042597">
    <property type="term" value="C:periplasmic space"/>
    <property type="evidence" value="ECO:0007669"/>
    <property type="project" value="UniProtKB-ARBA"/>
</dbReference>
<dbReference type="AlphaFoldDB" id="A8F4X5"/>
<dbReference type="InterPro" id="IPR000914">
    <property type="entry name" value="SBP_5_dom"/>
</dbReference>
<dbReference type="Proteomes" id="UP000002016">
    <property type="component" value="Chromosome"/>
</dbReference>
<dbReference type="SUPFAM" id="SSF53850">
    <property type="entry name" value="Periplasmic binding protein-like II"/>
    <property type="match status" value="1"/>
</dbReference>
<dbReference type="HOGENOM" id="CLU_017028_8_4_0"/>
<keyword evidence="3 4" id="KW-0732">Signal</keyword>
<comment type="similarity">
    <text evidence="1">Belongs to the bacterial solute-binding protein 5 family.</text>
</comment>
<evidence type="ECO:0000256" key="2">
    <source>
        <dbReference type="ARBA" id="ARBA00022448"/>
    </source>
</evidence>
<dbReference type="RefSeq" id="WP_012002690.1">
    <property type="nucleotide sequence ID" value="NC_009828.1"/>
</dbReference>
<dbReference type="GO" id="GO:0043190">
    <property type="term" value="C:ATP-binding cassette (ABC) transporter complex"/>
    <property type="evidence" value="ECO:0007669"/>
    <property type="project" value="InterPro"/>
</dbReference>
<proteinExistence type="inferred from homology"/>
<keyword evidence="7" id="KW-1185">Reference proteome</keyword>
<dbReference type="Gene3D" id="3.40.190.10">
    <property type="entry name" value="Periplasmic binding protein-like II"/>
    <property type="match status" value="1"/>
</dbReference>
<dbReference type="CDD" id="cd08500">
    <property type="entry name" value="PBP2_NikA_DppA_OppA_like_4"/>
    <property type="match status" value="1"/>
</dbReference>
<reference evidence="6 7" key="2">
    <citation type="journal article" date="2009" name="Proc. Natl. Acad. Sci. U.S.A.">
        <title>On the chimeric nature, thermophilic origin, and phylogenetic placement of the Thermotogales.</title>
        <authorList>
            <person name="Zhaxybayeva O."/>
            <person name="Swithers K.S."/>
            <person name="Lapierre P."/>
            <person name="Fournier G.P."/>
            <person name="Bickhart D.M."/>
            <person name="DeBoy R.T."/>
            <person name="Nelson K.E."/>
            <person name="Nesbo C.L."/>
            <person name="Doolittle W.F."/>
            <person name="Gogarten J.P."/>
            <person name="Noll K.M."/>
        </authorList>
    </citation>
    <scope>NUCLEOTIDE SEQUENCE [LARGE SCALE GENOMIC DNA]</scope>
    <source>
        <strain evidence="7">ATCC BAA-301 / DSM 14385 / NBRC 107922 / TMO</strain>
    </source>
</reference>
<dbReference type="PIRSF" id="PIRSF002741">
    <property type="entry name" value="MppA"/>
    <property type="match status" value="1"/>
</dbReference>
<sequence precursor="true">MKKFLVVVFAVLIFVSVFAAEKYVYFDENTPYLGANATGKYGGTLIIPSLGSGPKTMNAVVAQETSSTDVINRFMGTLIQLDNYARMHPALAKKCELEVTDDEKMIITLWLREGVRWSDGTPFTADDFVFSMNEIYCNPDIPNDMADLLEDSQGRLPVAEKVDDYTVRIVYQEPYRLAVRYAAGIRIFPKHIAEPWVKEGKFKEMWTVESINKRELVGLGPYIPVEYVPDQYVRLERNPYYFKKDANGQQLPYLDGLVFKIIPDLNAIRLAFENGEVDVYGVTAQFYPDIKNKAKEKGWIVGTGGPTFGTTFLTLNFNCPDPVKRKWFRNEFFRKAIAYSMDKDAMIDTLMAGLGTAQWGPISAAAAAYYNDDALRKYPYDLDYARMMLQMGGFSWDKDGNLIDEDGNKVEFILMTNAGNTTREGVCNILRDELSKLGIKVTFSPIDFNTLVQKLVSTGDWEAIVIGLTGSDEPQGGANVWKLDGALHFWNYSPEVKDFVSPDIYEVPEWEAEIDRIFTENVRILDQQKVYEMFSRYQELVSEHLPLIYTIQQLYLYAYTDKLHNAEPTAFGGIWAWNEEWIWKEQ</sequence>
<dbReference type="GO" id="GO:1904680">
    <property type="term" value="F:peptide transmembrane transporter activity"/>
    <property type="evidence" value="ECO:0007669"/>
    <property type="project" value="TreeGrafter"/>
</dbReference>
<dbReference type="InterPro" id="IPR030678">
    <property type="entry name" value="Peptide/Ni-bd"/>
</dbReference>
<evidence type="ECO:0000256" key="3">
    <source>
        <dbReference type="ARBA" id="ARBA00022729"/>
    </source>
</evidence>
<evidence type="ECO:0000259" key="5">
    <source>
        <dbReference type="Pfam" id="PF00496"/>
    </source>
</evidence>
<dbReference type="OrthoDB" id="9772924at2"/>
<dbReference type="KEGG" id="tle:Tlet_0643"/>
<dbReference type="PANTHER" id="PTHR30290:SF9">
    <property type="entry name" value="OLIGOPEPTIDE-BINDING PROTEIN APPA"/>
    <property type="match status" value="1"/>
</dbReference>
<evidence type="ECO:0000256" key="4">
    <source>
        <dbReference type="SAM" id="SignalP"/>
    </source>
</evidence>
<feature type="chain" id="PRO_5002721747" evidence="4">
    <location>
        <begin position="20"/>
        <end position="586"/>
    </location>
</feature>
<gene>
    <name evidence="6" type="ordered locus">Tlet_0643</name>
</gene>
<dbReference type="eggNOG" id="COG0747">
    <property type="taxonomic scope" value="Bacteria"/>
</dbReference>
<protein>
    <submittedName>
        <fullName evidence="6">Extracellular solute-binding protein family 5</fullName>
    </submittedName>
</protein>
<dbReference type="Pfam" id="PF00496">
    <property type="entry name" value="SBP_bac_5"/>
    <property type="match status" value="1"/>
</dbReference>
<organism evidence="6 7">
    <name type="scientific">Pseudothermotoga lettingae (strain ATCC BAA-301 / DSM 14385 / NBRC 107922 / TMO)</name>
    <name type="common">Thermotoga lettingae</name>
    <dbReference type="NCBI Taxonomy" id="416591"/>
    <lineage>
        <taxon>Bacteria</taxon>
        <taxon>Thermotogati</taxon>
        <taxon>Thermotogota</taxon>
        <taxon>Thermotogae</taxon>
        <taxon>Thermotogales</taxon>
        <taxon>Thermotogaceae</taxon>
        <taxon>Pseudothermotoga</taxon>
    </lineage>
</organism>
<reference evidence="6 7" key="1">
    <citation type="submission" date="2007-08" db="EMBL/GenBank/DDBJ databases">
        <title>Complete sequence of Thermotoga lettingae TMO.</title>
        <authorList>
            <consortium name="US DOE Joint Genome Institute"/>
            <person name="Copeland A."/>
            <person name="Lucas S."/>
            <person name="Lapidus A."/>
            <person name="Barry K."/>
            <person name="Glavina del Rio T."/>
            <person name="Dalin E."/>
            <person name="Tice H."/>
            <person name="Pitluck S."/>
            <person name="Foster B."/>
            <person name="Bruce D."/>
            <person name="Schmutz J."/>
            <person name="Larimer F."/>
            <person name="Land M."/>
            <person name="Hauser L."/>
            <person name="Kyrpides N."/>
            <person name="Mikhailova N."/>
            <person name="Nelson K."/>
            <person name="Gogarten J.P."/>
            <person name="Noll K."/>
            <person name="Richardson P."/>
        </authorList>
    </citation>
    <scope>NUCLEOTIDE SEQUENCE [LARGE SCALE GENOMIC DNA]</scope>
    <source>
        <strain evidence="7">ATCC BAA-301 / DSM 14385 / NBRC 107922 / TMO</strain>
    </source>
</reference>
<accession>A8F4X5</accession>
<dbReference type="PANTHER" id="PTHR30290">
    <property type="entry name" value="PERIPLASMIC BINDING COMPONENT OF ABC TRANSPORTER"/>
    <property type="match status" value="1"/>
</dbReference>
<dbReference type="InterPro" id="IPR039424">
    <property type="entry name" value="SBP_5"/>
</dbReference>
<keyword evidence="2" id="KW-0813">Transport</keyword>